<dbReference type="PANTHER" id="PTHR34818">
    <property type="entry name" value="PROTEIN BLI-3"/>
    <property type="match status" value="1"/>
</dbReference>
<dbReference type="Gene3D" id="2.30.110.10">
    <property type="entry name" value="Electron Transport, Fmn-binding Protein, Chain A"/>
    <property type="match status" value="1"/>
</dbReference>
<reference evidence="2 3" key="1">
    <citation type="submission" date="2018-06" db="EMBL/GenBank/DDBJ databases">
        <title>Genomic Encyclopedia of Type Strains, Phase IV (KMG-IV): sequencing the most valuable type-strain genomes for metagenomic binning, comparative biology and taxonomic classification.</title>
        <authorList>
            <person name="Goeker M."/>
        </authorList>
    </citation>
    <scope>NUCLEOTIDE SEQUENCE [LARGE SCALE GENOMIC DNA]</scope>
    <source>
        <strain evidence="2 3">DSM 18048</strain>
    </source>
</reference>
<evidence type="ECO:0000313" key="3">
    <source>
        <dbReference type="Proteomes" id="UP000248326"/>
    </source>
</evidence>
<name>A0A318SCD9_9DEIO</name>
<evidence type="ECO:0000313" key="2">
    <source>
        <dbReference type="EMBL" id="PYE56263.1"/>
    </source>
</evidence>
<protein>
    <submittedName>
        <fullName evidence="2">General stress protein 26</fullName>
    </submittedName>
</protein>
<dbReference type="AlphaFoldDB" id="A0A318SCD9"/>
<dbReference type="SUPFAM" id="SSF50475">
    <property type="entry name" value="FMN-binding split barrel"/>
    <property type="match status" value="1"/>
</dbReference>
<keyword evidence="3" id="KW-1185">Reference proteome</keyword>
<dbReference type="EMBL" id="QJSX01000001">
    <property type="protein sequence ID" value="PYE56263.1"/>
    <property type="molecule type" value="Genomic_DNA"/>
</dbReference>
<dbReference type="PANTHER" id="PTHR34818:SF1">
    <property type="entry name" value="PROTEIN BLI-3"/>
    <property type="match status" value="1"/>
</dbReference>
<proteinExistence type="predicted"/>
<sequence>MQQKGSAVTGETRLMTQNQQSSMTREEGIEKIAELVKGIRIAMFTSVSEDGRLHSRPMGTQSAEFDGTLWFFTWKNTEKVDEFQHNPHVNVAYSEPSKQTYVSVSGRANLVLDKAKMQELWEPPLKAWFPDGLDDPNIALIRVDVESAEYWDSPSSKMVHLYGMVKAAVTHKPATDIGENKTVDLK</sequence>
<organism evidence="2 3">
    <name type="scientific">Deinococcus yavapaiensis KR-236</name>
    <dbReference type="NCBI Taxonomy" id="694435"/>
    <lineage>
        <taxon>Bacteria</taxon>
        <taxon>Thermotogati</taxon>
        <taxon>Deinococcota</taxon>
        <taxon>Deinococci</taxon>
        <taxon>Deinococcales</taxon>
        <taxon>Deinococcaceae</taxon>
        <taxon>Deinococcus</taxon>
    </lineage>
</organism>
<gene>
    <name evidence="2" type="ORF">DES52_10167</name>
</gene>
<dbReference type="InterPro" id="IPR038725">
    <property type="entry name" value="YdaG_split_barrel_FMN-bd"/>
</dbReference>
<evidence type="ECO:0000259" key="1">
    <source>
        <dbReference type="Pfam" id="PF16242"/>
    </source>
</evidence>
<feature type="domain" description="General stress protein FMN-binding split barrel" evidence="1">
    <location>
        <begin position="29"/>
        <end position="172"/>
    </location>
</feature>
<dbReference type="InterPro" id="IPR052917">
    <property type="entry name" value="Stress-Dev_Protein"/>
</dbReference>
<comment type="caution">
    <text evidence="2">The sequence shown here is derived from an EMBL/GenBank/DDBJ whole genome shotgun (WGS) entry which is preliminary data.</text>
</comment>
<dbReference type="Proteomes" id="UP000248326">
    <property type="component" value="Unassembled WGS sequence"/>
</dbReference>
<dbReference type="Pfam" id="PF16242">
    <property type="entry name" value="Pyrid_ox_like"/>
    <property type="match status" value="1"/>
</dbReference>
<dbReference type="InterPro" id="IPR012349">
    <property type="entry name" value="Split_barrel_FMN-bd"/>
</dbReference>
<accession>A0A318SCD9</accession>